<evidence type="ECO:0000313" key="1">
    <source>
        <dbReference type="EMBL" id="JAH89607.1"/>
    </source>
</evidence>
<reference evidence="1" key="2">
    <citation type="journal article" date="2015" name="Fish Shellfish Immunol.">
        <title>Early steps in the European eel (Anguilla anguilla)-Vibrio vulnificus interaction in the gills: Role of the RtxA13 toxin.</title>
        <authorList>
            <person name="Callol A."/>
            <person name="Pajuelo D."/>
            <person name="Ebbesson L."/>
            <person name="Teles M."/>
            <person name="MacKenzie S."/>
            <person name="Amaro C."/>
        </authorList>
    </citation>
    <scope>NUCLEOTIDE SEQUENCE</scope>
</reference>
<organism evidence="1">
    <name type="scientific">Anguilla anguilla</name>
    <name type="common">European freshwater eel</name>
    <name type="synonym">Muraena anguilla</name>
    <dbReference type="NCBI Taxonomy" id="7936"/>
    <lineage>
        <taxon>Eukaryota</taxon>
        <taxon>Metazoa</taxon>
        <taxon>Chordata</taxon>
        <taxon>Craniata</taxon>
        <taxon>Vertebrata</taxon>
        <taxon>Euteleostomi</taxon>
        <taxon>Actinopterygii</taxon>
        <taxon>Neopterygii</taxon>
        <taxon>Teleostei</taxon>
        <taxon>Anguilliformes</taxon>
        <taxon>Anguillidae</taxon>
        <taxon>Anguilla</taxon>
    </lineage>
</organism>
<accession>A0A0E9WGW3</accession>
<proteinExistence type="predicted"/>
<protein>
    <submittedName>
        <fullName evidence="1">Uncharacterized protein</fullName>
    </submittedName>
</protein>
<dbReference type="AlphaFoldDB" id="A0A0E9WGW3"/>
<reference evidence="1" key="1">
    <citation type="submission" date="2014-11" db="EMBL/GenBank/DDBJ databases">
        <authorList>
            <person name="Amaro Gonzalez C."/>
        </authorList>
    </citation>
    <scope>NUCLEOTIDE SEQUENCE</scope>
</reference>
<name>A0A0E9WGW3_ANGAN</name>
<dbReference type="EMBL" id="GBXM01018970">
    <property type="protein sequence ID" value="JAH89607.1"/>
    <property type="molecule type" value="Transcribed_RNA"/>
</dbReference>
<sequence>MCSVLNTCQGPCQSKDLIYYNYHKRPDFFSLHYSFLLQKCSFYFSLHWMWCLTL</sequence>